<evidence type="ECO:0000256" key="8">
    <source>
        <dbReference type="ARBA" id="ARBA00023034"/>
    </source>
</evidence>
<evidence type="ECO:0000256" key="3">
    <source>
        <dbReference type="ARBA" id="ARBA00008640"/>
    </source>
</evidence>
<reference evidence="12" key="1">
    <citation type="submission" date="2020-11" db="EMBL/GenBank/DDBJ databases">
        <authorList>
            <consortium name="DOE Joint Genome Institute"/>
            <person name="Ahrendt S."/>
            <person name="Riley R."/>
            <person name="Andreopoulos W."/>
            <person name="Labutti K."/>
            <person name="Pangilinan J."/>
            <person name="Ruiz-Duenas F.J."/>
            <person name="Barrasa J.M."/>
            <person name="Sanchez-Garcia M."/>
            <person name="Camarero S."/>
            <person name="Miyauchi S."/>
            <person name="Serrano A."/>
            <person name="Linde D."/>
            <person name="Babiker R."/>
            <person name="Drula E."/>
            <person name="Ayuso-Fernandez I."/>
            <person name="Pacheco R."/>
            <person name="Padilla G."/>
            <person name="Ferreira P."/>
            <person name="Barriuso J."/>
            <person name="Kellner H."/>
            <person name="Castanera R."/>
            <person name="Alfaro M."/>
            <person name="Ramirez L."/>
            <person name="Pisabarro A.G."/>
            <person name="Kuo A."/>
            <person name="Tritt A."/>
            <person name="Lipzen A."/>
            <person name="He G."/>
            <person name="Yan M."/>
            <person name="Ng V."/>
            <person name="Cullen D."/>
            <person name="Martin F."/>
            <person name="Rosso M.-N."/>
            <person name="Henrissat B."/>
            <person name="Hibbett D."/>
            <person name="Martinez A.T."/>
            <person name="Grigoriev I.V."/>
        </authorList>
    </citation>
    <scope>NUCLEOTIDE SEQUENCE</scope>
    <source>
        <strain evidence="12">CBS 506.95</strain>
    </source>
</reference>
<dbReference type="InterPro" id="IPR032816">
    <property type="entry name" value="VTT_dom"/>
</dbReference>
<sequence>TRTPSPTPSEILVLNPDRRARLKEFFNPKNWRRYGYWMGIVVAITITVLITAFHEQIVKWLQPAAVWLRDGSKVGWLVPIAVLIVLSFPPLFGHEIIAALCGLVWGLWIGFGIVAAGTFLGELANYFVFRYFCKARSEKIEKQKIFYACLSRVIRDGGFWIALVARYSAIPPHFTTAVFATCGMGVLVFAAAAFLSLPKQFANVYLGVLMGDSIQSGSHKSNRAATAIIITITVVVTVFAMRFLLNRINQIKPQVVYERRKAR</sequence>
<evidence type="ECO:0000256" key="2">
    <source>
        <dbReference type="ARBA" id="ARBA00004653"/>
    </source>
</evidence>
<evidence type="ECO:0000256" key="5">
    <source>
        <dbReference type="ARBA" id="ARBA00020673"/>
    </source>
</evidence>
<accession>A0A9P6E7R7</accession>
<comment type="caution">
    <text evidence="12">The sequence shown here is derived from an EMBL/GenBank/DDBJ whole genome shotgun (WGS) entry which is preliminary data.</text>
</comment>
<feature type="non-terminal residue" evidence="12">
    <location>
        <position position="1"/>
    </location>
</feature>
<keyword evidence="8" id="KW-0333">Golgi apparatus</keyword>
<feature type="transmembrane region" description="Helical" evidence="10">
    <location>
        <begin position="97"/>
        <end position="124"/>
    </location>
</feature>
<evidence type="ECO:0000313" key="13">
    <source>
        <dbReference type="Proteomes" id="UP000807306"/>
    </source>
</evidence>
<keyword evidence="9 10" id="KW-0472">Membrane</keyword>
<comment type="similarity">
    <text evidence="3">Belongs to the TVP38/TMEM64 family.</text>
</comment>
<dbReference type="GO" id="GO:0000139">
    <property type="term" value="C:Golgi membrane"/>
    <property type="evidence" value="ECO:0007669"/>
    <property type="project" value="UniProtKB-SubCell"/>
</dbReference>
<dbReference type="PANTHER" id="PTHR47549:SF2">
    <property type="entry name" value="GOLGI APPARATUS MEMBRANE PROTEIN TVP38"/>
    <property type="match status" value="1"/>
</dbReference>
<keyword evidence="7 10" id="KW-1133">Transmembrane helix</keyword>
<comment type="function">
    <text evidence="1">Golgi membrane protein involved in vesicular trafficking and spindle migration.</text>
</comment>
<evidence type="ECO:0000256" key="10">
    <source>
        <dbReference type="SAM" id="Phobius"/>
    </source>
</evidence>
<feature type="transmembrane region" description="Helical" evidence="10">
    <location>
        <begin position="74"/>
        <end position="91"/>
    </location>
</feature>
<evidence type="ECO:0000256" key="9">
    <source>
        <dbReference type="ARBA" id="ARBA00023136"/>
    </source>
</evidence>
<dbReference type="AlphaFoldDB" id="A0A9P6E7R7"/>
<dbReference type="Proteomes" id="UP000807306">
    <property type="component" value="Unassembled WGS sequence"/>
</dbReference>
<evidence type="ECO:0000256" key="4">
    <source>
        <dbReference type="ARBA" id="ARBA00013533"/>
    </source>
</evidence>
<keyword evidence="6 10" id="KW-0812">Transmembrane</keyword>
<evidence type="ECO:0000256" key="6">
    <source>
        <dbReference type="ARBA" id="ARBA00022692"/>
    </source>
</evidence>
<dbReference type="OrthoDB" id="166803at2759"/>
<dbReference type="Pfam" id="PF09335">
    <property type="entry name" value="VTT_dom"/>
    <property type="match status" value="1"/>
</dbReference>
<feature type="transmembrane region" description="Helical" evidence="10">
    <location>
        <begin position="177"/>
        <end position="197"/>
    </location>
</feature>
<feature type="non-terminal residue" evidence="12">
    <location>
        <position position="263"/>
    </location>
</feature>
<feature type="transmembrane region" description="Helical" evidence="10">
    <location>
        <begin position="224"/>
        <end position="245"/>
    </location>
</feature>
<keyword evidence="13" id="KW-1185">Reference proteome</keyword>
<evidence type="ECO:0000259" key="11">
    <source>
        <dbReference type="Pfam" id="PF09335"/>
    </source>
</evidence>
<dbReference type="InterPro" id="IPR051076">
    <property type="entry name" value="Golgi_membrane_TVP38/TMEM64"/>
</dbReference>
<dbReference type="PANTHER" id="PTHR47549">
    <property type="entry name" value="GOLGI APPARATUS MEMBRANE PROTEIN TVP38-RELATED"/>
    <property type="match status" value="1"/>
</dbReference>
<proteinExistence type="inferred from homology"/>
<dbReference type="EMBL" id="MU157902">
    <property type="protein sequence ID" value="KAF9524216.1"/>
    <property type="molecule type" value="Genomic_DNA"/>
</dbReference>
<gene>
    <name evidence="12" type="ORF">CPB83DRAFT_742562</name>
</gene>
<evidence type="ECO:0000313" key="12">
    <source>
        <dbReference type="EMBL" id="KAF9524216.1"/>
    </source>
</evidence>
<evidence type="ECO:0000256" key="1">
    <source>
        <dbReference type="ARBA" id="ARBA00002978"/>
    </source>
</evidence>
<protein>
    <recommendedName>
        <fullName evidence="4">Golgi apparatus membrane protein TVP38</fullName>
    </recommendedName>
    <alternativeName>
        <fullName evidence="5">Golgi apparatus membrane protein tvp38</fullName>
    </alternativeName>
</protein>
<comment type="subcellular location">
    <subcellularLocation>
        <location evidence="2">Golgi apparatus membrane</location>
        <topology evidence="2">Multi-pass membrane protein</topology>
    </subcellularLocation>
</comment>
<evidence type="ECO:0000256" key="7">
    <source>
        <dbReference type="ARBA" id="ARBA00022989"/>
    </source>
</evidence>
<organism evidence="12 13">
    <name type="scientific">Crepidotus variabilis</name>
    <dbReference type="NCBI Taxonomy" id="179855"/>
    <lineage>
        <taxon>Eukaryota</taxon>
        <taxon>Fungi</taxon>
        <taxon>Dikarya</taxon>
        <taxon>Basidiomycota</taxon>
        <taxon>Agaricomycotina</taxon>
        <taxon>Agaricomycetes</taxon>
        <taxon>Agaricomycetidae</taxon>
        <taxon>Agaricales</taxon>
        <taxon>Agaricineae</taxon>
        <taxon>Crepidotaceae</taxon>
        <taxon>Crepidotus</taxon>
    </lineage>
</organism>
<name>A0A9P6E7R7_9AGAR</name>
<feature type="domain" description="VTT" evidence="11">
    <location>
        <begin position="94"/>
        <end position="208"/>
    </location>
</feature>
<feature type="transmembrane region" description="Helical" evidence="10">
    <location>
        <begin position="34"/>
        <end position="53"/>
    </location>
</feature>